<evidence type="ECO:0000313" key="2">
    <source>
        <dbReference type="EMBL" id="QJW99997.1"/>
    </source>
</evidence>
<protein>
    <recommendedName>
        <fullName evidence="1">THUMP-like domain-containing protein</fullName>
    </recommendedName>
</protein>
<dbReference type="EMBL" id="CP053452">
    <property type="protein sequence ID" value="QJW99997.1"/>
    <property type="molecule type" value="Genomic_DNA"/>
</dbReference>
<reference evidence="3" key="1">
    <citation type="submission" date="2020-05" db="EMBL/GenBank/DDBJ databases">
        <title>Frigoriglobus tundricola gen. nov., sp. nov., a psychrotolerant cellulolytic planctomycete of the family Gemmataceae with two divergent copies of 16S rRNA gene.</title>
        <authorList>
            <person name="Kulichevskaya I.S."/>
            <person name="Ivanova A.A."/>
            <person name="Naumoff D.G."/>
            <person name="Beletsky A.V."/>
            <person name="Rijpstra W.I.C."/>
            <person name="Sinninghe Damste J.S."/>
            <person name="Mardanov A.V."/>
            <person name="Ravin N.V."/>
            <person name="Dedysh S.N."/>
        </authorList>
    </citation>
    <scope>NUCLEOTIDE SEQUENCE [LARGE SCALE GENOMIC DNA]</scope>
    <source>
        <strain evidence="3">PL17</strain>
    </source>
</reference>
<proteinExistence type="predicted"/>
<feature type="domain" description="THUMP-like" evidence="1">
    <location>
        <begin position="115"/>
        <end position="187"/>
    </location>
</feature>
<dbReference type="KEGG" id="ftj:FTUN_7620"/>
<keyword evidence="3" id="KW-1185">Reference proteome</keyword>
<dbReference type="InterPro" id="IPR041497">
    <property type="entry name" value="Thump-like"/>
</dbReference>
<accession>A0A6M5Z0S7</accession>
<organism evidence="2 3">
    <name type="scientific">Frigoriglobus tundricola</name>
    <dbReference type="NCBI Taxonomy" id="2774151"/>
    <lineage>
        <taxon>Bacteria</taxon>
        <taxon>Pseudomonadati</taxon>
        <taxon>Planctomycetota</taxon>
        <taxon>Planctomycetia</taxon>
        <taxon>Gemmatales</taxon>
        <taxon>Gemmataceae</taxon>
        <taxon>Frigoriglobus</taxon>
    </lineage>
</organism>
<dbReference type="Proteomes" id="UP000503447">
    <property type="component" value="Chromosome"/>
</dbReference>
<gene>
    <name evidence="2" type="ORF">FTUN_7620</name>
</gene>
<name>A0A6M5Z0S7_9BACT</name>
<sequence>MKIAPGVAQADLRAIDAEAEFVSLNGELKECVLWFGAARTAARRATVLPAGETLFADRPQDLGPIAPVGAVLYDPDPAVARAGLVHDLADRLGAGPIDATVHLLTADRHAHTPFATAFAVDHAAPFHAKLLREYLRQRQVGRVTVIKRGSPADADDLVRKLKLDGPHHRTVFLTRADGAHAVIVGRRFE</sequence>
<dbReference type="Pfam" id="PF18096">
    <property type="entry name" value="Thump_like"/>
    <property type="match status" value="1"/>
</dbReference>
<evidence type="ECO:0000259" key="1">
    <source>
        <dbReference type="Pfam" id="PF18096"/>
    </source>
</evidence>
<dbReference type="AlphaFoldDB" id="A0A6M5Z0S7"/>
<dbReference type="RefSeq" id="WP_171474854.1">
    <property type="nucleotide sequence ID" value="NZ_CP053452.2"/>
</dbReference>
<evidence type="ECO:0000313" key="3">
    <source>
        <dbReference type="Proteomes" id="UP000503447"/>
    </source>
</evidence>